<evidence type="ECO:0000313" key="2">
    <source>
        <dbReference type="Proteomes" id="UP000297966"/>
    </source>
</evidence>
<dbReference type="AlphaFoldDB" id="A0A4Y9LYP5"/>
<name>A0A4Y9LYP5_9BRAD</name>
<protein>
    <submittedName>
        <fullName evidence="1">Uncharacterized protein</fullName>
    </submittedName>
</protein>
<proteinExistence type="predicted"/>
<comment type="caution">
    <text evidence="1">The sequence shown here is derived from an EMBL/GenBank/DDBJ whole genome shotgun (WGS) entry which is preliminary data.</text>
</comment>
<reference evidence="1 2" key="1">
    <citation type="submission" date="2019-03" db="EMBL/GenBank/DDBJ databases">
        <title>Bradyrhizobium diversity isolated from nodules of Chamaecrista fasciculata.</title>
        <authorList>
            <person name="Klepa M.S."/>
            <person name="Urquiaga M.O."/>
            <person name="Hungria M."/>
            <person name="Delamuta J.R."/>
        </authorList>
    </citation>
    <scope>NUCLEOTIDE SEQUENCE [LARGE SCALE GENOMIC DNA]</scope>
    <source>
        <strain evidence="1 2">CNPSo 3448</strain>
    </source>
</reference>
<dbReference type="EMBL" id="SPQT01000006">
    <property type="protein sequence ID" value="TFV47973.1"/>
    <property type="molecule type" value="Genomic_DNA"/>
</dbReference>
<accession>A0A4Y9LYP5</accession>
<keyword evidence="2" id="KW-1185">Reference proteome</keyword>
<gene>
    <name evidence="1" type="ORF">E4K65_14205</name>
</gene>
<evidence type="ECO:0000313" key="1">
    <source>
        <dbReference type="EMBL" id="TFV47973.1"/>
    </source>
</evidence>
<sequence length="61" mass="6620">MPLSIGATACRHACRRRAVRQCARSIASSHSRYGRGRPTTLALPARRGHACLVPGPVRQVQ</sequence>
<dbReference type="Proteomes" id="UP000297966">
    <property type="component" value="Unassembled WGS sequence"/>
</dbReference>
<organism evidence="1 2">
    <name type="scientific">Bradyrhizobium niftali</name>
    <dbReference type="NCBI Taxonomy" id="2560055"/>
    <lineage>
        <taxon>Bacteria</taxon>
        <taxon>Pseudomonadati</taxon>
        <taxon>Pseudomonadota</taxon>
        <taxon>Alphaproteobacteria</taxon>
        <taxon>Hyphomicrobiales</taxon>
        <taxon>Nitrobacteraceae</taxon>
        <taxon>Bradyrhizobium</taxon>
    </lineage>
</organism>